<feature type="domain" description="F-box" evidence="2">
    <location>
        <begin position="35"/>
        <end position="85"/>
    </location>
</feature>
<reference evidence="3 4" key="1">
    <citation type="submission" date="2024-02" db="EMBL/GenBank/DDBJ databases">
        <authorList>
            <person name="Vignale AGUSTIN F."/>
            <person name="Sosa J E."/>
            <person name="Modenutti C."/>
        </authorList>
    </citation>
    <scope>NUCLEOTIDE SEQUENCE [LARGE SCALE GENOMIC DNA]</scope>
</reference>
<dbReference type="Gene3D" id="1.20.1280.50">
    <property type="match status" value="1"/>
</dbReference>
<sequence>MKENNETTKHKSSTMSSILYPNEPTTDIINDHPSRICMDELPLDIVFNIFSRIPLKSLFQFRCVSRPWCNIIDHPYLANMHIEQVGDEPTPILVFDPRLTKSTMTMSLYLLKEKGETLETSENPLLEFDLKGYCFTGSCNGLQYFTEGGDEGCVIVSNPLREEFQRLPSIEIQCPNLPRWKTYGLGFDISTNTFKMICVFFRELNFGGSSCYGLGTLVHTVGTNTWKEIDEVPTYPIYCTPVFAHGALHWLVDPFSDFDNFIVSFDVGKEKFDLIPYANLQSKDFRFFQLVDLNGDLGMTDLSYDTKIEIWVMKDYVPKKWVKEYILYIGAPCRRPDNRHFKVVGLWKNGGILLKSYEGYFIYNQETGLTWYSYNRVNSSVYIHRGGLISLSKYVVVSLLFFYIYVRYCDTGNNAAECVVVLDTNLH</sequence>
<evidence type="ECO:0000313" key="4">
    <source>
        <dbReference type="Proteomes" id="UP001642360"/>
    </source>
</evidence>
<dbReference type="Pfam" id="PF08268">
    <property type="entry name" value="FBA_3"/>
    <property type="match status" value="1"/>
</dbReference>
<dbReference type="Proteomes" id="UP001642360">
    <property type="component" value="Unassembled WGS sequence"/>
</dbReference>
<keyword evidence="4" id="KW-1185">Reference proteome</keyword>
<organism evidence="3 4">
    <name type="scientific">Ilex paraguariensis</name>
    <name type="common">yerba mate</name>
    <dbReference type="NCBI Taxonomy" id="185542"/>
    <lineage>
        <taxon>Eukaryota</taxon>
        <taxon>Viridiplantae</taxon>
        <taxon>Streptophyta</taxon>
        <taxon>Embryophyta</taxon>
        <taxon>Tracheophyta</taxon>
        <taxon>Spermatophyta</taxon>
        <taxon>Magnoliopsida</taxon>
        <taxon>eudicotyledons</taxon>
        <taxon>Gunneridae</taxon>
        <taxon>Pentapetalae</taxon>
        <taxon>asterids</taxon>
        <taxon>campanulids</taxon>
        <taxon>Aquifoliales</taxon>
        <taxon>Aquifoliaceae</taxon>
        <taxon>Ilex</taxon>
    </lineage>
</organism>
<protein>
    <recommendedName>
        <fullName evidence="2">F-box domain-containing protein</fullName>
    </recommendedName>
</protein>
<dbReference type="PROSITE" id="PS50181">
    <property type="entry name" value="FBOX"/>
    <property type="match status" value="1"/>
</dbReference>
<dbReference type="Pfam" id="PF00646">
    <property type="entry name" value="F-box"/>
    <property type="match status" value="1"/>
</dbReference>
<dbReference type="AlphaFoldDB" id="A0ABC8UTH6"/>
<dbReference type="NCBIfam" id="TIGR01640">
    <property type="entry name" value="F_box_assoc_1"/>
    <property type="match status" value="1"/>
</dbReference>
<dbReference type="InterPro" id="IPR036047">
    <property type="entry name" value="F-box-like_dom_sf"/>
</dbReference>
<feature type="region of interest" description="Disordered" evidence="1">
    <location>
        <begin position="1"/>
        <end position="23"/>
    </location>
</feature>
<dbReference type="SMART" id="SM00256">
    <property type="entry name" value="FBOX"/>
    <property type="match status" value="1"/>
</dbReference>
<evidence type="ECO:0000256" key="1">
    <source>
        <dbReference type="SAM" id="MobiDB-lite"/>
    </source>
</evidence>
<proteinExistence type="predicted"/>
<name>A0ABC8UTH6_9AQUA</name>
<accession>A0ABC8UTH6</accession>
<comment type="caution">
    <text evidence="3">The sequence shown here is derived from an EMBL/GenBank/DDBJ whole genome shotgun (WGS) entry which is preliminary data.</text>
</comment>
<dbReference type="EMBL" id="CAUOFW020008946">
    <property type="protein sequence ID" value="CAK9184367.1"/>
    <property type="molecule type" value="Genomic_DNA"/>
</dbReference>
<dbReference type="InterPro" id="IPR013187">
    <property type="entry name" value="F-box-assoc_dom_typ3"/>
</dbReference>
<evidence type="ECO:0000259" key="2">
    <source>
        <dbReference type="PROSITE" id="PS50181"/>
    </source>
</evidence>
<dbReference type="PANTHER" id="PTHR31672:SF13">
    <property type="entry name" value="F-BOX PROTEIN CPR30-LIKE"/>
    <property type="match status" value="1"/>
</dbReference>
<dbReference type="CDD" id="cd22157">
    <property type="entry name" value="F-box_AtFBW1-like"/>
    <property type="match status" value="1"/>
</dbReference>
<evidence type="ECO:0000313" key="3">
    <source>
        <dbReference type="EMBL" id="CAK9184367.1"/>
    </source>
</evidence>
<dbReference type="InterPro" id="IPR050796">
    <property type="entry name" value="SCF_F-box_component"/>
</dbReference>
<dbReference type="SUPFAM" id="SSF81383">
    <property type="entry name" value="F-box domain"/>
    <property type="match status" value="1"/>
</dbReference>
<dbReference type="InterPro" id="IPR001810">
    <property type="entry name" value="F-box_dom"/>
</dbReference>
<feature type="compositionally biased region" description="Polar residues" evidence="1">
    <location>
        <begin position="13"/>
        <end position="23"/>
    </location>
</feature>
<dbReference type="PANTHER" id="PTHR31672">
    <property type="entry name" value="BNACNNG10540D PROTEIN"/>
    <property type="match status" value="1"/>
</dbReference>
<gene>
    <name evidence="3" type="ORF">ILEXP_LOCUS54685</name>
</gene>
<dbReference type="InterPro" id="IPR017451">
    <property type="entry name" value="F-box-assoc_interact_dom"/>
</dbReference>